<evidence type="ECO:0000259" key="7">
    <source>
        <dbReference type="Pfam" id="PF07317"/>
    </source>
</evidence>
<keyword evidence="8" id="KW-0966">Cell projection</keyword>
<name>A0A2S5DLM8_9NEIS</name>
<comment type="subcellular location">
    <subcellularLocation>
        <location evidence="4">Bacterial flagellum basal body</location>
    </subcellularLocation>
</comment>
<dbReference type="GO" id="GO:0071973">
    <property type="term" value="P:bacterial-type flagellum-dependent cell motility"/>
    <property type="evidence" value="ECO:0007669"/>
    <property type="project" value="UniProtKB-UniRule"/>
</dbReference>
<feature type="compositionally biased region" description="Polar residues" evidence="5">
    <location>
        <begin position="11"/>
        <end position="26"/>
    </location>
</feature>
<dbReference type="EMBL" id="PQWB01000005">
    <property type="protein sequence ID" value="POZ63960.1"/>
    <property type="molecule type" value="Genomic_DNA"/>
</dbReference>
<gene>
    <name evidence="4" type="primary">ycgR</name>
    <name evidence="8" type="ORF">C2I19_00905</name>
</gene>
<feature type="region of interest" description="Disordered" evidence="5">
    <location>
        <begin position="1"/>
        <end position="26"/>
    </location>
</feature>
<evidence type="ECO:0000256" key="1">
    <source>
        <dbReference type="ARBA" id="ARBA00022636"/>
    </source>
</evidence>
<comment type="subunit">
    <text evidence="4">Monomer. Interacts with the flagellar basal bodies.</text>
</comment>
<evidence type="ECO:0000259" key="6">
    <source>
        <dbReference type="Pfam" id="PF07238"/>
    </source>
</evidence>
<dbReference type="HAMAP" id="MF_01457">
    <property type="entry name" value="YcgR"/>
    <property type="match status" value="1"/>
</dbReference>
<keyword evidence="2 4" id="KW-0547">Nucleotide-binding</keyword>
<dbReference type="OrthoDB" id="5572581at2"/>
<feature type="domain" description="Type III secretion system flagellar brake protein YcgR PilZN" evidence="7">
    <location>
        <begin position="35"/>
        <end position="140"/>
    </location>
</feature>
<comment type="caution">
    <text evidence="8">The sequence shown here is derived from an EMBL/GenBank/DDBJ whole genome shotgun (WGS) entry which is preliminary data.</text>
</comment>
<evidence type="ECO:0000313" key="9">
    <source>
        <dbReference type="Proteomes" id="UP000237082"/>
    </source>
</evidence>
<keyword evidence="8" id="KW-0282">Flagellum</keyword>
<evidence type="ECO:0000256" key="3">
    <source>
        <dbReference type="ARBA" id="ARBA00023143"/>
    </source>
</evidence>
<dbReference type="Pfam" id="PF07317">
    <property type="entry name" value="PilZN"/>
    <property type="match status" value="1"/>
</dbReference>
<dbReference type="GO" id="GO:0035438">
    <property type="term" value="F:cyclic-di-GMP binding"/>
    <property type="evidence" value="ECO:0007669"/>
    <property type="project" value="UniProtKB-UniRule"/>
</dbReference>
<dbReference type="InterPro" id="IPR009875">
    <property type="entry name" value="PilZ_domain"/>
</dbReference>
<sequence length="267" mass="29977">MGCAPDRQESRNIVSKDNTSGNSASTHQPLDLAKFTLASPAEIAQHLSNIAKNGHMVTVFANKGRNFILTRLLEVDFKTGQFTFDWGAEEETNQQLLSSERNVFVCSPEGVKTQFVTGQVSQTMLDGRPAFACRLPEQVIKLQRREFFRIQTPLSAPVFCHVEDFGMRAIDLALFDISLGGMSLWLPGVDMLGFDIGQQYRKCTIELKPFGTLNIGIEVRHRLAARMRNGNEAMRIGCSYLNLTPPMETMIQRYVGFLERERRALVG</sequence>
<evidence type="ECO:0000313" key="8">
    <source>
        <dbReference type="EMBL" id="POZ63960.1"/>
    </source>
</evidence>
<dbReference type="InterPro" id="IPR012349">
    <property type="entry name" value="Split_barrel_FMN-bd"/>
</dbReference>
<feature type="domain" description="PilZ" evidence="6">
    <location>
        <begin position="143"/>
        <end position="255"/>
    </location>
</feature>
<reference evidence="9" key="1">
    <citation type="submission" date="2018-02" db="EMBL/GenBank/DDBJ databases">
        <authorList>
            <person name="O'Hara-Hanley K."/>
            <person name="Soby S."/>
        </authorList>
    </citation>
    <scope>NUCLEOTIDE SEQUENCE [LARGE SCALE GENOMIC DNA]</scope>
    <source>
        <strain evidence="9">MWU14-2602</strain>
    </source>
</reference>
<comment type="similarity">
    <text evidence="4">Belongs to the YcgR family.</text>
</comment>
<dbReference type="Pfam" id="PF07238">
    <property type="entry name" value="PilZ"/>
    <property type="match status" value="1"/>
</dbReference>
<dbReference type="InterPro" id="IPR009926">
    <property type="entry name" value="T3SS_YcgR_PilZN"/>
</dbReference>
<keyword evidence="1 4" id="KW-0973">c-di-GMP</keyword>
<dbReference type="AlphaFoldDB" id="A0A2S5DLM8"/>
<evidence type="ECO:0000256" key="5">
    <source>
        <dbReference type="SAM" id="MobiDB-lite"/>
    </source>
</evidence>
<evidence type="ECO:0000256" key="4">
    <source>
        <dbReference type="HAMAP-Rule" id="MF_01457"/>
    </source>
</evidence>
<dbReference type="Gene3D" id="2.40.10.220">
    <property type="entry name" value="predicted glycosyltransferase like domains"/>
    <property type="match status" value="1"/>
</dbReference>
<dbReference type="GO" id="GO:0071945">
    <property type="term" value="P:regulation of bacterial-type flagellum-dependent cell motility by regulation of motor speed"/>
    <property type="evidence" value="ECO:0007669"/>
    <property type="project" value="UniProtKB-UniRule"/>
</dbReference>
<protein>
    <recommendedName>
        <fullName evidence="4">Flagellar brake protein YcgR</fullName>
    </recommendedName>
    <alternativeName>
        <fullName evidence="4">Cyclic di-GMP binding protein YcgR</fullName>
    </alternativeName>
</protein>
<feature type="compositionally biased region" description="Basic and acidic residues" evidence="5">
    <location>
        <begin position="1"/>
        <end position="10"/>
    </location>
</feature>
<evidence type="ECO:0000256" key="2">
    <source>
        <dbReference type="ARBA" id="ARBA00022741"/>
    </source>
</evidence>
<keyword evidence="9" id="KW-1185">Reference proteome</keyword>
<keyword evidence="8" id="KW-0969">Cilium</keyword>
<accession>A0A2S5DLM8</accession>
<comment type="function">
    <text evidence="4">Acts as a flagellar brake, regulating swimming and swarming in a bis-(3'-5') cyclic diguanylic acid (c-di-GMP)-dependent manner. Binds 1 c-di-GMP dimer per subunit. Increasing levels of c-di-GMP lead to decreased motility.</text>
</comment>
<dbReference type="GO" id="GO:0009425">
    <property type="term" value="C:bacterial-type flagellum basal body"/>
    <property type="evidence" value="ECO:0007669"/>
    <property type="project" value="UniProtKB-SubCell"/>
</dbReference>
<proteinExistence type="inferred from homology"/>
<dbReference type="Gene3D" id="2.30.110.10">
    <property type="entry name" value="Electron Transport, Fmn-binding Protein, Chain A"/>
    <property type="match status" value="1"/>
</dbReference>
<keyword evidence="3 4" id="KW-0975">Bacterial flagellum</keyword>
<dbReference type="InterPro" id="IPR023787">
    <property type="entry name" value="T3SS_YcgR"/>
</dbReference>
<dbReference type="Proteomes" id="UP000237082">
    <property type="component" value="Unassembled WGS sequence"/>
</dbReference>
<organism evidence="8 9">
    <name type="scientific">Chromobacterium alticapitis</name>
    <dbReference type="NCBI Taxonomy" id="2073169"/>
    <lineage>
        <taxon>Bacteria</taxon>
        <taxon>Pseudomonadati</taxon>
        <taxon>Pseudomonadota</taxon>
        <taxon>Betaproteobacteria</taxon>
        <taxon>Neisseriales</taxon>
        <taxon>Chromobacteriaceae</taxon>
        <taxon>Chromobacterium</taxon>
    </lineage>
</organism>